<name>A0A6G9Y9J2_9NOCA</name>
<organism evidence="2 3">
    <name type="scientific">Nocardia arthritidis</name>
    <dbReference type="NCBI Taxonomy" id="228602"/>
    <lineage>
        <taxon>Bacteria</taxon>
        <taxon>Bacillati</taxon>
        <taxon>Actinomycetota</taxon>
        <taxon>Actinomycetes</taxon>
        <taxon>Mycobacteriales</taxon>
        <taxon>Nocardiaceae</taxon>
        <taxon>Nocardia</taxon>
    </lineage>
</organism>
<keyword evidence="3" id="KW-1185">Reference proteome</keyword>
<proteinExistence type="predicted"/>
<dbReference type="KEGG" id="nah:F5544_09570"/>
<evidence type="ECO:0000256" key="1">
    <source>
        <dbReference type="SAM" id="MobiDB-lite"/>
    </source>
</evidence>
<dbReference type="RefSeq" id="WP_167472866.1">
    <property type="nucleotide sequence ID" value="NZ_CP046172.1"/>
</dbReference>
<evidence type="ECO:0000313" key="3">
    <source>
        <dbReference type="Proteomes" id="UP000503540"/>
    </source>
</evidence>
<sequence length="113" mass="12891">MTACPDIIAAQHRLNRLLRRHTPQQLIYAHESALAAIEPWPATPNTIPLHWRHRLLTLQTLNHHRGLGTDHDAYTRAAKFPDAIPLVPQMVHARENEQDPMAQSPDPDDPQRP</sequence>
<dbReference type="Proteomes" id="UP000503540">
    <property type="component" value="Chromosome"/>
</dbReference>
<feature type="region of interest" description="Disordered" evidence="1">
    <location>
        <begin position="92"/>
        <end position="113"/>
    </location>
</feature>
<reference evidence="2 3" key="1">
    <citation type="journal article" date="2019" name="ACS Chem. Biol.">
        <title>Identification and Mobilization of a Cryptic Antibiotic Biosynthesis Gene Locus from a Human-Pathogenic Nocardia Isolate.</title>
        <authorList>
            <person name="Herisse M."/>
            <person name="Ishida K."/>
            <person name="Porter J.L."/>
            <person name="Howden B."/>
            <person name="Hertweck C."/>
            <person name="Stinear T.P."/>
            <person name="Pidot S.J."/>
        </authorList>
    </citation>
    <scope>NUCLEOTIDE SEQUENCE [LARGE SCALE GENOMIC DNA]</scope>
    <source>
        <strain evidence="2 3">AUSMDU00012717</strain>
    </source>
</reference>
<accession>A0A6G9Y9J2</accession>
<dbReference type="AlphaFoldDB" id="A0A6G9Y9J2"/>
<evidence type="ECO:0000313" key="2">
    <source>
        <dbReference type="EMBL" id="QIS09814.1"/>
    </source>
</evidence>
<gene>
    <name evidence="2" type="ORF">F5544_09570</name>
</gene>
<dbReference type="EMBL" id="CP046172">
    <property type="protein sequence ID" value="QIS09814.1"/>
    <property type="molecule type" value="Genomic_DNA"/>
</dbReference>
<protein>
    <submittedName>
        <fullName evidence="2">Uncharacterized protein</fullName>
    </submittedName>
</protein>